<organism evidence="2 3">
    <name type="scientific">Exidia glandulosa HHB12029</name>
    <dbReference type="NCBI Taxonomy" id="1314781"/>
    <lineage>
        <taxon>Eukaryota</taxon>
        <taxon>Fungi</taxon>
        <taxon>Dikarya</taxon>
        <taxon>Basidiomycota</taxon>
        <taxon>Agaricomycotina</taxon>
        <taxon>Agaricomycetes</taxon>
        <taxon>Auriculariales</taxon>
        <taxon>Exidiaceae</taxon>
        <taxon>Exidia</taxon>
    </lineage>
</organism>
<reference evidence="2 3" key="1">
    <citation type="journal article" date="2016" name="Mol. Biol. Evol.">
        <title>Comparative Genomics of Early-Diverging Mushroom-Forming Fungi Provides Insights into the Origins of Lignocellulose Decay Capabilities.</title>
        <authorList>
            <person name="Nagy L.G."/>
            <person name="Riley R."/>
            <person name="Tritt A."/>
            <person name="Adam C."/>
            <person name="Daum C."/>
            <person name="Floudas D."/>
            <person name="Sun H."/>
            <person name="Yadav J.S."/>
            <person name="Pangilinan J."/>
            <person name="Larsson K.H."/>
            <person name="Matsuura K."/>
            <person name="Barry K."/>
            <person name="Labutti K."/>
            <person name="Kuo R."/>
            <person name="Ohm R.A."/>
            <person name="Bhattacharya S.S."/>
            <person name="Shirouzu T."/>
            <person name="Yoshinaga Y."/>
            <person name="Martin F.M."/>
            <person name="Grigoriev I.V."/>
            <person name="Hibbett D.S."/>
        </authorList>
    </citation>
    <scope>NUCLEOTIDE SEQUENCE [LARGE SCALE GENOMIC DNA]</scope>
    <source>
        <strain evidence="2 3">HHB12029</strain>
    </source>
</reference>
<feature type="domain" description="Tf2-1-like SH3-like" evidence="1">
    <location>
        <begin position="1"/>
        <end position="42"/>
    </location>
</feature>
<dbReference type="InterPro" id="IPR056924">
    <property type="entry name" value="SH3_Tf2-1"/>
</dbReference>
<name>A0A166NDG5_EXIGL</name>
<protein>
    <recommendedName>
        <fullName evidence="1">Tf2-1-like SH3-like domain-containing protein</fullName>
    </recommendedName>
</protein>
<dbReference type="STRING" id="1314781.A0A166NDG5"/>
<dbReference type="Proteomes" id="UP000077266">
    <property type="component" value="Unassembled WGS sequence"/>
</dbReference>
<evidence type="ECO:0000313" key="3">
    <source>
        <dbReference type="Proteomes" id="UP000077266"/>
    </source>
</evidence>
<dbReference type="InParanoid" id="A0A166NDG5"/>
<dbReference type="AlphaFoldDB" id="A0A166NDG5"/>
<evidence type="ECO:0000259" key="1">
    <source>
        <dbReference type="Pfam" id="PF24626"/>
    </source>
</evidence>
<keyword evidence="3" id="KW-1185">Reference proteome</keyword>
<gene>
    <name evidence="2" type="ORF">EXIGLDRAFT_632769</name>
</gene>
<evidence type="ECO:0000313" key="2">
    <source>
        <dbReference type="EMBL" id="KZV79037.1"/>
    </source>
</evidence>
<accession>A0A166NDG5</accession>
<dbReference type="Pfam" id="PF24626">
    <property type="entry name" value="SH3_Tf2-1"/>
    <property type="match status" value="1"/>
</dbReference>
<feature type="non-terminal residue" evidence="2">
    <location>
        <position position="1"/>
    </location>
</feature>
<proteinExistence type="predicted"/>
<sequence>RKLVPKYIGPFQIMKEVVPGAAYKLVLPPELKNTFHVDLLRMHIPNDDACFPGRQWEQVVTPVEKTANKVVKGIVGFTKHGNGHIFFVRWSDGHVM</sequence>
<dbReference type="EMBL" id="KV426694">
    <property type="protein sequence ID" value="KZV79037.1"/>
    <property type="molecule type" value="Genomic_DNA"/>
</dbReference>
<dbReference type="OrthoDB" id="3158924at2759"/>